<organism evidence="1 2">
    <name type="scientific">Podospora fimiseda</name>
    <dbReference type="NCBI Taxonomy" id="252190"/>
    <lineage>
        <taxon>Eukaryota</taxon>
        <taxon>Fungi</taxon>
        <taxon>Dikarya</taxon>
        <taxon>Ascomycota</taxon>
        <taxon>Pezizomycotina</taxon>
        <taxon>Sordariomycetes</taxon>
        <taxon>Sordariomycetidae</taxon>
        <taxon>Sordariales</taxon>
        <taxon>Podosporaceae</taxon>
        <taxon>Podospora</taxon>
    </lineage>
</organism>
<dbReference type="EMBL" id="MU865454">
    <property type="protein sequence ID" value="KAK4222794.1"/>
    <property type="molecule type" value="Genomic_DNA"/>
</dbReference>
<name>A0AAN6YPA4_9PEZI</name>
<gene>
    <name evidence="1" type="ORF">QBC38DRAFT_447957</name>
</gene>
<reference evidence="1" key="1">
    <citation type="journal article" date="2023" name="Mol. Phylogenet. Evol.">
        <title>Genome-scale phylogeny and comparative genomics of the fungal order Sordariales.</title>
        <authorList>
            <person name="Hensen N."/>
            <person name="Bonometti L."/>
            <person name="Westerberg I."/>
            <person name="Brannstrom I.O."/>
            <person name="Guillou S."/>
            <person name="Cros-Aarteil S."/>
            <person name="Calhoun S."/>
            <person name="Haridas S."/>
            <person name="Kuo A."/>
            <person name="Mondo S."/>
            <person name="Pangilinan J."/>
            <person name="Riley R."/>
            <person name="LaButti K."/>
            <person name="Andreopoulos B."/>
            <person name="Lipzen A."/>
            <person name="Chen C."/>
            <person name="Yan M."/>
            <person name="Daum C."/>
            <person name="Ng V."/>
            <person name="Clum A."/>
            <person name="Steindorff A."/>
            <person name="Ohm R.A."/>
            <person name="Martin F."/>
            <person name="Silar P."/>
            <person name="Natvig D.O."/>
            <person name="Lalanne C."/>
            <person name="Gautier V."/>
            <person name="Ament-Velasquez S.L."/>
            <person name="Kruys A."/>
            <person name="Hutchinson M.I."/>
            <person name="Powell A.J."/>
            <person name="Barry K."/>
            <person name="Miller A.N."/>
            <person name="Grigoriev I.V."/>
            <person name="Debuchy R."/>
            <person name="Gladieux P."/>
            <person name="Hiltunen Thoren M."/>
            <person name="Johannesson H."/>
        </authorList>
    </citation>
    <scope>NUCLEOTIDE SEQUENCE</scope>
    <source>
        <strain evidence="1">CBS 990.96</strain>
    </source>
</reference>
<dbReference type="AlphaFoldDB" id="A0AAN6YPA4"/>
<keyword evidence="2" id="KW-1185">Reference proteome</keyword>
<evidence type="ECO:0000313" key="2">
    <source>
        <dbReference type="Proteomes" id="UP001301958"/>
    </source>
</evidence>
<accession>A0AAN6YPA4</accession>
<protein>
    <submittedName>
        <fullName evidence="1">Uncharacterized protein</fullName>
    </submittedName>
</protein>
<comment type="caution">
    <text evidence="1">The sequence shown here is derived from an EMBL/GenBank/DDBJ whole genome shotgun (WGS) entry which is preliminary data.</text>
</comment>
<sequence length="138" mass="15178">MPLAPKILRPAMVLRPRSTMYARSFPSVFAAALEPRHEAAGWMPGHDGNANDMGGPGGQELYPASKGLRKKFEYETLAGVMLALSIMGIAKFAQTNYDKDAEYLLVHDNTRGELDDVKYIKVPARASVPTVTTVQRWA</sequence>
<dbReference type="Proteomes" id="UP001301958">
    <property type="component" value="Unassembled WGS sequence"/>
</dbReference>
<proteinExistence type="predicted"/>
<reference evidence="1" key="2">
    <citation type="submission" date="2023-05" db="EMBL/GenBank/DDBJ databases">
        <authorList>
            <consortium name="Lawrence Berkeley National Laboratory"/>
            <person name="Steindorff A."/>
            <person name="Hensen N."/>
            <person name="Bonometti L."/>
            <person name="Westerberg I."/>
            <person name="Brannstrom I.O."/>
            <person name="Guillou S."/>
            <person name="Cros-Aarteil S."/>
            <person name="Calhoun S."/>
            <person name="Haridas S."/>
            <person name="Kuo A."/>
            <person name="Mondo S."/>
            <person name="Pangilinan J."/>
            <person name="Riley R."/>
            <person name="Labutti K."/>
            <person name="Andreopoulos B."/>
            <person name="Lipzen A."/>
            <person name="Chen C."/>
            <person name="Yanf M."/>
            <person name="Daum C."/>
            <person name="Ng V."/>
            <person name="Clum A."/>
            <person name="Ohm R."/>
            <person name="Martin F."/>
            <person name="Silar P."/>
            <person name="Natvig D."/>
            <person name="Lalanne C."/>
            <person name="Gautier V."/>
            <person name="Ament-Velasquez S.L."/>
            <person name="Kruys A."/>
            <person name="Hutchinson M.I."/>
            <person name="Powell A.J."/>
            <person name="Barry K."/>
            <person name="Miller A.N."/>
            <person name="Grigoriev I.V."/>
            <person name="Debuchy R."/>
            <person name="Gladieux P."/>
            <person name="Thoren M.H."/>
            <person name="Johannesson H."/>
        </authorList>
    </citation>
    <scope>NUCLEOTIDE SEQUENCE</scope>
    <source>
        <strain evidence="1">CBS 990.96</strain>
    </source>
</reference>
<evidence type="ECO:0000313" key="1">
    <source>
        <dbReference type="EMBL" id="KAK4222794.1"/>
    </source>
</evidence>